<keyword evidence="2" id="KW-1185">Reference proteome</keyword>
<evidence type="ECO:0000313" key="2">
    <source>
        <dbReference type="Proteomes" id="UP000607653"/>
    </source>
</evidence>
<protein>
    <submittedName>
        <fullName evidence="1">Uncharacterized protein</fullName>
    </submittedName>
</protein>
<accession>A0A822ZSQ1</accession>
<proteinExistence type="predicted"/>
<gene>
    <name evidence="1" type="ORF">HUJ06_017467</name>
</gene>
<dbReference type="Proteomes" id="UP000607653">
    <property type="component" value="Unassembled WGS sequence"/>
</dbReference>
<dbReference type="EMBL" id="DUZY01000008">
    <property type="protein sequence ID" value="DAD47530.1"/>
    <property type="molecule type" value="Genomic_DNA"/>
</dbReference>
<sequence>MAVTQVAQRPEVCVSVSRERVTTSVLKETEVWFVFHIVEDYMKLVPTSTEGNVFREMDHPKYVEKEFLVDFADLLCPTRMESKVLYMLSCLGFLLPETCESLKPEITNFACCLVGGIEKMKAKTVNIFIYFNVTKFEVCGEDHRKENFCRRCHERVEGTSQLCKKPKLDVTLLPN</sequence>
<evidence type="ECO:0000313" key="1">
    <source>
        <dbReference type="EMBL" id="DAD47530.1"/>
    </source>
</evidence>
<organism evidence="1 2">
    <name type="scientific">Nelumbo nucifera</name>
    <name type="common">Sacred lotus</name>
    <dbReference type="NCBI Taxonomy" id="4432"/>
    <lineage>
        <taxon>Eukaryota</taxon>
        <taxon>Viridiplantae</taxon>
        <taxon>Streptophyta</taxon>
        <taxon>Embryophyta</taxon>
        <taxon>Tracheophyta</taxon>
        <taxon>Spermatophyta</taxon>
        <taxon>Magnoliopsida</taxon>
        <taxon>Proteales</taxon>
        <taxon>Nelumbonaceae</taxon>
        <taxon>Nelumbo</taxon>
    </lineage>
</organism>
<name>A0A822ZSQ1_NELNU</name>
<comment type="caution">
    <text evidence="1">The sequence shown here is derived from an EMBL/GenBank/DDBJ whole genome shotgun (WGS) entry which is preliminary data.</text>
</comment>
<dbReference type="AlphaFoldDB" id="A0A822ZSQ1"/>
<reference evidence="1 2" key="1">
    <citation type="journal article" date="2020" name="Mol. Biol. Evol.">
        <title>Distinct Expression and Methylation Patterns for Genes with Different Fates following a Single Whole-Genome Duplication in Flowering Plants.</title>
        <authorList>
            <person name="Shi T."/>
            <person name="Rahmani R.S."/>
            <person name="Gugger P.F."/>
            <person name="Wang M."/>
            <person name="Li H."/>
            <person name="Zhang Y."/>
            <person name="Li Z."/>
            <person name="Wang Q."/>
            <person name="Van de Peer Y."/>
            <person name="Marchal K."/>
            <person name="Chen J."/>
        </authorList>
    </citation>
    <scope>NUCLEOTIDE SEQUENCE [LARGE SCALE GENOMIC DNA]</scope>
    <source>
        <tissue evidence="1">Leaf</tissue>
    </source>
</reference>